<protein>
    <recommendedName>
        <fullName evidence="3">GIY-YIG domain-containing protein</fullName>
    </recommendedName>
</protein>
<gene>
    <name evidence="1" type="ORF">VPR01S_34_00060</name>
</gene>
<dbReference type="EMBL" id="BATJ01000034">
    <property type="protein sequence ID" value="GAD69520.1"/>
    <property type="molecule type" value="Genomic_DNA"/>
</dbReference>
<dbReference type="eggNOG" id="ENOG5033T4R">
    <property type="taxonomic scope" value="Bacteria"/>
</dbReference>
<dbReference type="STRING" id="1219065.VPR01S_34_00060"/>
<dbReference type="RefSeq" id="WP_021707482.1">
    <property type="nucleotide sequence ID" value="NZ_BATJ01000034.1"/>
</dbReference>
<reference evidence="1 2" key="1">
    <citation type="submission" date="2013-09" db="EMBL/GenBank/DDBJ databases">
        <title>Whole genome shotgun sequence of Vibrio proteolyticus NBRC 13287.</title>
        <authorList>
            <person name="Isaki S."/>
            <person name="Hosoyama A."/>
            <person name="Numata M."/>
            <person name="Hashimoto M."/>
            <person name="Hosoyama Y."/>
            <person name="Tsuchikane K."/>
            <person name="Noguchi M."/>
            <person name="Hirakata S."/>
            <person name="Ichikawa N."/>
            <person name="Ohji S."/>
            <person name="Yamazoe A."/>
            <person name="Fujita N."/>
        </authorList>
    </citation>
    <scope>NUCLEOTIDE SEQUENCE [LARGE SCALE GENOMIC DNA]</scope>
    <source>
        <strain evidence="1 2">NBRC 13287</strain>
    </source>
</reference>
<keyword evidence="2" id="KW-1185">Reference proteome</keyword>
<evidence type="ECO:0000313" key="1">
    <source>
        <dbReference type="EMBL" id="GAD69520.1"/>
    </source>
</evidence>
<accession>U3A747</accession>
<comment type="caution">
    <text evidence="1">The sequence shown here is derived from an EMBL/GenBank/DDBJ whole genome shotgun (WGS) entry which is preliminary data.</text>
</comment>
<proteinExistence type="predicted"/>
<name>U3A747_VIBPR</name>
<dbReference type="Proteomes" id="UP000016570">
    <property type="component" value="Unassembled WGS sequence"/>
</dbReference>
<organism evidence="1 2">
    <name type="scientific">Vibrio proteolyticus NBRC 13287</name>
    <dbReference type="NCBI Taxonomy" id="1219065"/>
    <lineage>
        <taxon>Bacteria</taxon>
        <taxon>Pseudomonadati</taxon>
        <taxon>Pseudomonadota</taxon>
        <taxon>Gammaproteobacteria</taxon>
        <taxon>Vibrionales</taxon>
        <taxon>Vibrionaceae</taxon>
        <taxon>Vibrio</taxon>
    </lineage>
</organism>
<sequence length="146" mass="16933">MNTKQLLQSAEKQLRIADRHQPFAVNWRSNFPHGGGVYVIWESGTPVYVGETSGVHSRMGDLMRPVNHAFTKKVGIENEISDLDLLRQYISDTYQISFIGVDFGRSEIEEYLILRWRKTLINKPTTRLLKGEQYTWVEAVYQTVQE</sequence>
<dbReference type="AlphaFoldDB" id="U3A747"/>
<evidence type="ECO:0000313" key="2">
    <source>
        <dbReference type="Proteomes" id="UP000016570"/>
    </source>
</evidence>
<evidence type="ECO:0008006" key="3">
    <source>
        <dbReference type="Google" id="ProtNLM"/>
    </source>
</evidence>